<dbReference type="RefSeq" id="WP_104713843.1">
    <property type="nucleotide sequence ID" value="NZ_PTRA01000001.1"/>
</dbReference>
<evidence type="ECO:0000313" key="2">
    <source>
        <dbReference type="EMBL" id="PQA60981.1"/>
    </source>
</evidence>
<keyword evidence="2" id="KW-0378">Hydrolase</keyword>
<dbReference type="PROSITE" id="PS51462">
    <property type="entry name" value="NUDIX"/>
    <property type="match status" value="1"/>
</dbReference>
<gene>
    <name evidence="2" type="ORF">C5O19_03245</name>
</gene>
<comment type="caution">
    <text evidence="2">The sequence shown here is derived from an EMBL/GenBank/DDBJ whole genome shotgun (WGS) entry which is preliminary data.</text>
</comment>
<sequence length="178" mass="20534">MNRQRLLQLLNGYEADTAEEEQMKTELTAFVQQHGDCFERTLLVGHVTGSAWVLDETRTQVLLMHHRKLDRWFQPGGHCDGNPDVQEVAQREAWEETGVTVKPVSETIFDVDIHTIPARGQEPEHLHYDVRFLFEADATQPIVINQESKDIRWVPLADVTTLNEEESIARMVRKTGRF</sequence>
<dbReference type="InterPro" id="IPR015797">
    <property type="entry name" value="NUDIX_hydrolase-like_dom_sf"/>
</dbReference>
<dbReference type="OrthoDB" id="9787880at2"/>
<protein>
    <submittedName>
        <fullName evidence="2">NUDIX hydrolase</fullName>
    </submittedName>
</protein>
<dbReference type="PANTHER" id="PTHR43736:SF1">
    <property type="entry name" value="DIHYDRONEOPTERIN TRIPHOSPHATE DIPHOSPHATASE"/>
    <property type="match status" value="1"/>
</dbReference>
<keyword evidence="3" id="KW-1185">Reference proteome</keyword>
<feature type="domain" description="Nudix hydrolase" evidence="1">
    <location>
        <begin position="44"/>
        <end position="176"/>
    </location>
</feature>
<dbReference type="Gene3D" id="3.90.79.10">
    <property type="entry name" value="Nucleoside Triphosphate Pyrophosphohydrolase"/>
    <property type="match status" value="1"/>
</dbReference>
<evidence type="ECO:0000259" key="1">
    <source>
        <dbReference type="PROSITE" id="PS51462"/>
    </source>
</evidence>
<dbReference type="CDD" id="cd03674">
    <property type="entry name" value="NUDIX_Hydrolase"/>
    <property type="match status" value="1"/>
</dbReference>
<reference evidence="3" key="1">
    <citation type="submission" date="2018-02" db="EMBL/GenBank/DDBJ databases">
        <title>Genome sequencing of Solimonas sp. HR-BB.</title>
        <authorList>
            <person name="Lee Y."/>
            <person name="Jeon C.O."/>
        </authorList>
    </citation>
    <scope>NUCLEOTIDE SEQUENCE [LARGE SCALE GENOMIC DNA]</scope>
    <source>
        <strain evidence="3">HR-U</strain>
    </source>
</reference>
<dbReference type="Pfam" id="PF00293">
    <property type="entry name" value="NUDIX"/>
    <property type="match status" value="1"/>
</dbReference>
<dbReference type="EMBL" id="PTRA01000001">
    <property type="protein sequence ID" value="PQA60981.1"/>
    <property type="molecule type" value="Genomic_DNA"/>
</dbReference>
<dbReference type="GO" id="GO:0016787">
    <property type="term" value="F:hydrolase activity"/>
    <property type="evidence" value="ECO:0007669"/>
    <property type="project" value="UniProtKB-KW"/>
</dbReference>
<proteinExistence type="predicted"/>
<organism evidence="2 3">
    <name type="scientific">Siphonobacter curvatus</name>
    <dbReference type="NCBI Taxonomy" id="2094562"/>
    <lineage>
        <taxon>Bacteria</taxon>
        <taxon>Pseudomonadati</taxon>
        <taxon>Bacteroidota</taxon>
        <taxon>Cytophagia</taxon>
        <taxon>Cytophagales</taxon>
        <taxon>Cytophagaceae</taxon>
        <taxon>Siphonobacter</taxon>
    </lineage>
</organism>
<dbReference type="AlphaFoldDB" id="A0A2S7ITD5"/>
<dbReference type="Proteomes" id="UP000239590">
    <property type="component" value="Unassembled WGS sequence"/>
</dbReference>
<dbReference type="InterPro" id="IPR000086">
    <property type="entry name" value="NUDIX_hydrolase_dom"/>
</dbReference>
<accession>A0A2S7ITD5</accession>
<evidence type="ECO:0000313" key="3">
    <source>
        <dbReference type="Proteomes" id="UP000239590"/>
    </source>
</evidence>
<name>A0A2S7ITD5_9BACT</name>
<dbReference type="SUPFAM" id="SSF55811">
    <property type="entry name" value="Nudix"/>
    <property type="match status" value="1"/>
</dbReference>
<dbReference type="PANTHER" id="PTHR43736">
    <property type="entry name" value="ADP-RIBOSE PYROPHOSPHATASE"/>
    <property type="match status" value="1"/>
</dbReference>